<evidence type="ECO:0000313" key="1">
    <source>
        <dbReference type="EMBL" id="CAC5360230.1"/>
    </source>
</evidence>
<dbReference type="Proteomes" id="UP000507470">
    <property type="component" value="Unassembled WGS sequence"/>
</dbReference>
<name>A0A6J8A4L4_MYTCO</name>
<organism evidence="1 2">
    <name type="scientific">Mytilus coruscus</name>
    <name type="common">Sea mussel</name>
    <dbReference type="NCBI Taxonomy" id="42192"/>
    <lineage>
        <taxon>Eukaryota</taxon>
        <taxon>Metazoa</taxon>
        <taxon>Spiralia</taxon>
        <taxon>Lophotrochozoa</taxon>
        <taxon>Mollusca</taxon>
        <taxon>Bivalvia</taxon>
        <taxon>Autobranchia</taxon>
        <taxon>Pteriomorphia</taxon>
        <taxon>Mytilida</taxon>
        <taxon>Mytiloidea</taxon>
        <taxon>Mytilidae</taxon>
        <taxon>Mytilinae</taxon>
        <taxon>Mytilus</taxon>
    </lineage>
</organism>
<reference evidence="1 2" key="1">
    <citation type="submission" date="2020-06" db="EMBL/GenBank/DDBJ databases">
        <authorList>
            <person name="Li R."/>
            <person name="Bekaert M."/>
        </authorList>
    </citation>
    <scope>NUCLEOTIDE SEQUENCE [LARGE SCALE GENOMIC DNA]</scope>
    <source>
        <strain evidence="2">wild</strain>
    </source>
</reference>
<protein>
    <submittedName>
        <fullName evidence="1">Uncharacterized protein</fullName>
    </submittedName>
</protein>
<proteinExistence type="predicted"/>
<dbReference type="AlphaFoldDB" id="A0A6J8A4L4"/>
<gene>
    <name evidence="1" type="ORF">MCOR_2782</name>
</gene>
<sequence>MKNIQEYSQWFIHHLGMYPKVLRDYKEHRNDRITLESLCPDSLDRVKVGFEKGGFNELLERLICRKKVMEFLKNEKEKDVYVKFCLVDQQSKHKDNINVVDDLVVLKANRSYLITEMEVAIIVEEFVKKGYTNFSDLDSTIERKRNAGDVVDKIINDSNNLLGPFKNIIENEKKLRNIYQRLKDSRYVIGTKIGNDWLSQRKVGGTTQYCSILRGKFSIHKTLMAFTDAERQQLSRVRVESNLQSRQELLQKEREHLHNCNE</sequence>
<dbReference type="EMBL" id="CACVKT020000551">
    <property type="protein sequence ID" value="CAC5360230.1"/>
    <property type="molecule type" value="Genomic_DNA"/>
</dbReference>
<evidence type="ECO:0000313" key="2">
    <source>
        <dbReference type="Proteomes" id="UP000507470"/>
    </source>
</evidence>
<keyword evidence="2" id="KW-1185">Reference proteome</keyword>
<accession>A0A6J8A4L4</accession>